<dbReference type="Gene3D" id="1.10.238.10">
    <property type="entry name" value="EF-hand"/>
    <property type="match status" value="1"/>
</dbReference>
<dbReference type="PANTHER" id="PTHR23048">
    <property type="entry name" value="MYOSIN LIGHT CHAIN 1, 3"/>
    <property type="match status" value="1"/>
</dbReference>
<evidence type="ECO:0000256" key="4">
    <source>
        <dbReference type="SAM" id="MobiDB-lite"/>
    </source>
</evidence>
<keyword evidence="2" id="KW-0677">Repeat</keyword>
<feature type="compositionally biased region" description="Low complexity" evidence="4">
    <location>
        <begin position="13"/>
        <end position="25"/>
    </location>
</feature>
<evidence type="ECO:0000313" key="6">
    <source>
        <dbReference type="Proteomes" id="UP000016923"/>
    </source>
</evidence>
<keyword evidence="3" id="KW-0106">Calcium</keyword>
<feature type="region of interest" description="Disordered" evidence="4">
    <location>
        <begin position="1"/>
        <end position="36"/>
    </location>
</feature>
<dbReference type="STRING" id="1262450.S3CQM9"/>
<gene>
    <name evidence="5" type="ORF">F503_08822</name>
</gene>
<reference evidence="5 6" key="1">
    <citation type="journal article" date="2013" name="BMC Genomics">
        <title>The genome and transcriptome of the pine saprophyte Ophiostoma piceae, and a comparison with the bark beetle-associated pine pathogen Grosmannia clavigera.</title>
        <authorList>
            <person name="Haridas S."/>
            <person name="Wang Y."/>
            <person name="Lim L."/>
            <person name="Massoumi Alamouti S."/>
            <person name="Jackman S."/>
            <person name="Docking R."/>
            <person name="Robertson G."/>
            <person name="Birol I."/>
            <person name="Bohlmann J."/>
            <person name="Breuil C."/>
        </authorList>
    </citation>
    <scope>NUCLEOTIDE SEQUENCE [LARGE SCALE GENOMIC DNA]</scope>
    <source>
        <strain evidence="5 6">UAMH 11346</strain>
    </source>
</reference>
<dbReference type="Proteomes" id="UP000016923">
    <property type="component" value="Unassembled WGS sequence"/>
</dbReference>
<proteinExistence type="predicted"/>
<accession>S3CQM9</accession>
<dbReference type="SUPFAM" id="SSF47473">
    <property type="entry name" value="EF-hand"/>
    <property type="match status" value="1"/>
</dbReference>
<evidence type="ECO:0000313" key="5">
    <source>
        <dbReference type="EMBL" id="EPE02945.1"/>
    </source>
</evidence>
<dbReference type="OrthoDB" id="26525at2759"/>
<dbReference type="FunFam" id="1.10.238.10:FF:000178">
    <property type="entry name" value="Calmodulin-2 A"/>
    <property type="match status" value="1"/>
</dbReference>
<dbReference type="VEuPathDB" id="FungiDB:F503_08822"/>
<dbReference type="InterPro" id="IPR050230">
    <property type="entry name" value="CALM/Myosin/TropC-like"/>
</dbReference>
<keyword evidence="6" id="KW-1185">Reference proteome</keyword>
<dbReference type="OMA" id="FHDVMTR"/>
<dbReference type="PANTHER" id="PTHR23048:SF59">
    <property type="entry name" value="EF-HAND SUPERFAMILY PROTEIN"/>
    <property type="match status" value="1"/>
</dbReference>
<dbReference type="EMBL" id="KE148172">
    <property type="protein sequence ID" value="EPE02945.1"/>
    <property type="molecule type" value="Genomic_DNA"/>
</dbReference>
<name>S3CQM9_OPHP1</name>
<dbReference type="eggNOG" id="KOG0028">
    <property type="taxonomic scope" value="Eukaryota"/>
</dbReference>
<dbReference type="HOGENOM" id="CLU_061288_5_1_1"/>
<evidence type="ECO:0000256" key="2">
    <source>
        <dbReference type="ARBA" id="ARBA00022737"/>
    </source>
</evidence>
<dbReference type="AlphaFoldDB" id="S3CQM9"/>
<evidence type="ECO:0000256" key="1">
    <source>
        <dbReference type="ARBA" id="ARBA00020786"/>
    </source>
</evidence>
<protein>
    <recommendedName>
        <fullName evidence="1">Calmodulin</fullName>
    </recommendedName>
</protein>
<dbReference type="InterPro" id="IPR011992">
    <property type="entry name" value="EF-hand-dom_pair"/>
</dbReference>
<evidence type="ECO:0000256" key="3">
    <source>
        <dbReference type="ARBA" id="ARBA00022837"/>
    </source>
</evidence>
<organism evidence="5 6">
    <name type="scientific">Ophiostoma piceae (strain UAMH 11346)</name>
    <name type="common">Sap stain fungus</name>
    <dbReference type="NCBI Taxonomy" id="1262450"/>
    <lineage>
        <taxon>Eukaryota</taxon>
        <taxon>Fungi</taxon>
        <taxon>Dikarya</taxon>
        <taxon>Ascomycota</taxon>
        <taxon>Pezizomycotina</taxon>
        <taxon>Sordariomycetes</taxon>
        <taxon>Sordariomycetidae</taxon>
        <taxon>Ophiostomatales</taxon>
        <taxon>Ophiostomataceae</taxon>
        <taxon>Ophiostoma</taxon>
    </lineage>
</organism>
<dbReference type="GO" id="GO:0016460">
    <property type="term" value="C:myosin II complex"/>
    <property type="evidence" value="ECO:0007669"/>
    <property type="project" value="TreeGrafter"/>
</dbReference>
<sequence length="201" mass="21455">MTTQLIIHHNHNASAAAPSSAPSAPTKRPSKLAKEHNITAQQEAEIREAFGLFAEPMDGEKEGVLPTGDIRRAMIALGIPPSKSELAEFISILDPDEEGFAVYPSFVAICALKMHAHGSSRNNPKEVDEAFRLFTTHGQASRSSAPVITLSGLKRIAATLKEDVADDVLKDMLLEANGGAGVTAGVDRAAFESVMRRAGVW</sequence>